<dbReference type="Proteomes" id="UP000694403">
    <property type="component" value="Unplaced"/>
</dbReference>
<keyword evidence="4" id="KW-0552">Olfaction</keyword>
<keyword evidence="4" id="KW-0716">Sensory transduction</keyword>
<protein>
    <recommendedName>
        <fullName evidence="12">G-protein coupled receptors family 1 profile domain-containing protein</fullName>
    </recommendedName>
</protein>
<keyword evidence="7 11" id="KW-0472">Membrane</keyword>
<feature type="transmembrane region" description="Helical" evidence="11">
    <location>
        <begin position="63"/>
        <end position="83"/>
    </location>
</feature>
<dbReference type="Gene3D" id="1.20.1070.10">
    <property type="entry name" value="Rhodopsin 7-helix transmembrane proteins"/>
    <property type="match status" value="2"/>
</dbReference>
<dbReference type="InterPro" id="IPR000276">
    <property type="entry name" value="GPCR_Rhodpsn"/>
</dbReference>
<feature type="domain" description="G-protein coupled receptors family 1 profile" evidence="12">
    <location>
        <begin position="308"/>
        <end position="394"/>
    </location>
</feature>
<dbReference type="PROSITE" id="PS00237">
    <property type="entry name" value="G_PROTEIN_RECEP_F1_1"/>
    <property type="match status" value="1"/>
</dbReference>
<dbReference type="Ensembl" id="ENSCSRT00000026468.1">
    <property type="protein sequence ID" value="ENSCSRP00000025396.1"/>
    <property type="gene ID" value="ENSCSRG00000018907.1"/>
</dbReference>
<evidence type="ECO:0000256" key="9">
    <source>
        <dbReference type="ARBA" id="ARBA00023224"/>
    </source>
</evidence>
<feature type="transmembrane region" description="Helical" evidence="11">
    <location>
        <begin position="308"/>
        <end position="329"/>
    </location>
</feature>
<evidence type="ECO:0000313" key="14">
    <source>
        <dbReference type="Proteomes" id="UP000694403"/>
    </source>
</evidence>
<dbReference type="GO" id="GO:0004984">
    <property type="term" value="F:olfactory receptor activity"/>
    <property type="evidence" value="ECO:0007669"/>
    <property type="project" value="InterPro"/>
</dbReference>
<evidence type="ECO:0000256" key="10">
    <source>
        <dbReference type="RuleBase" id="RU000688"/>
    </source>
</evidence>
<dbReference type="InterPro" id="IPR000725">
    <property type="entry name" value="Olfact_rcpt"/>
</dbReference>
<feature type="transmembrane region" description="Helical" evidence="11">
    <location>
        <begin position="144"/>
        <end position="162"/>
    </location>
</feature>
<evidence type="ECO:0000313" key="13">
    <source>
        <dbReference type="Ensembl" id="ENSCSRP00000025396.1"/>
    </source>
</evidence>
<feature type="transmembrane region" description="Helical" evidence="11">
    <location>
        <begin position="341"/>
        <end position="365"/>
    </location>
</feature>
<sequence>MEPSNHTRNQSSVTVFILVGLSSFPEHQMFLFVVFTFIYMAALAGNLLIVLTITTSSRLHTPMYILLINLSLINLLSISVSIPKMLHNLLEHKKTIAFLGCIAQIYLFTWTLVSEVLVLAAMAFDRYLAICHPLHYTIIMRKEVCVGLIAGIWIVGVANSAVHTGFVLQLSFCNWNIINHFFCELPPVLKLSCSDASLNETLAFLADAVFGMGSCVITLMSYYFILRTILKIRSTEGKKKAFSTCSSHLIVVSLYYSTAIYTYIHPSSAYSPDRDKVIAVLYSVITPALNPIIYSLRNNEVKEALRKLIRTFVPLLLTLTSYFYIITAILRIPSTTGRKKAFSTCSSHLIVVTILYMSVITVYVFPTSNTPKVLHKIFSLFYTVLTPMINPVIYSLRNKEVKESIRKTILKWVAFRNRHRN</sequence>
<organism evidence="13 14">
    <name type="scientific">Chelydra serpentina</name>
    <name type="common">Snapping turtle</name>
    <name type="synonym">Testudo serpentina</name>
    <dbReference type="NCBI Taxonomy" id="8475"/>
    <lineage>
        <taxon>Eukaryota</taxon>
        <taxon>Metazoa</taxon>
        <taxon>Chordata</taxon>
        <taxon>Craniata</taxon>
        <taxon>Vertebrata</taxon>
        <taxon>Euteleostomi</taxon>
        <taxon>Archelosauria</taxon>
        <taxon>Testudinata</taxon>
        <taxon>Testudines</taxon>
        <taxon>Cryptodira</taxon>
        <taxon>Durocryptodira</taxon>
        <taxon>Americhelydia</taxon>
        <taxon>Chelydroidea</taxon>
        <taxon>Chelydridae</taxon>
        <taxon>Chelydra</taxon>
    </lineage>
</organism>
<dbReference type="CDD" id="cd15232">
    <property type="entry name" value="7tmA_OR13-like"/>
    <property type="match status" value="1"/>
</dbReference>
<evidence type="ECO:0000259" key="12">
    <source>
        <dbReference type="PROSITE" id="PS50262"/>
    </source>
</evidence>
<evidence type="ECO:0000256" key="1">
    <source>
        <dbReference type="ARBA" id="ARBA00004651"/>
    </source>
</evidence>
<keyword evidence="3 10" id="KW-0812">Transmembrane</keyword>
<evidence type="ECO:0000256" key="8">
    <source>
        <dbReference type="ARBA" id="ARBA00023170"/>
    </source>
</evidence>
<feature type="transmembrane region" description="Helical" evidence="11">
    <location>
        <begin position="202"/>
        <end position="225"/>
    </location>
</feature>
<dbReference type="InterPro" id="IPR050516">
    <property type="entry name" value="Olfactory_GPCR"/>
</dbReference>
<evidence type="ECO:0000256" key="3">
    <source>
        <dbReference type="ARBA" id="ARBA00022692"/>
    </source>
</evidence>
<dbReference type="PROSITE" id="PS50262">
    <property type="entry name" value="G_PROTEIN_RECEP_F1_2"/>
    <property type="match status" value="2"/>
</dbReference>
<feature type="transmembrane region" description="Helical" evidence="11">
    <location>
        <begin position="377"/>
        <end position="396"/>
    </location>
</feature>
<evidence type="ECO:0000256" key="5">
    <source>
        <dbReference type="ARBA" id="ARBA00022989"/>
    </source>
</evidence>
<reference evidence="13" key="1">
    <citation type="submission" date="2025-08" db="UniProtKB">
        <authorList>
            <consortium name="Ensembl"/>
        </authorList>
    </citation>
    <scope>IDENTIFICATION</scope>
</reference>
<keyword evidence="14" id="KW-1185">Reference proteome</keyword>
<evidence type="ECO:0000256" key="4">
    <source>
        <dbReference type="ARBA" id="ARBA00022725"/>
    </source>
</evidence>
<feature type="transmembrane region" description="Helical" evidence="11">
    <location>
        <begin position="246"/>
        <end position="264"/>
    </location>
</feature>
<reference evidence="13" key="2">
    <citation type="submission" date="2025-09" db="UniProtKB">
        <authorList>
            <consortium name="Ensembl"/>
        </authorList>
    </citation>
    <scope>IDENTIFICATION</scope>
</reference>
<dbReference type="FunFam" id="1.20.1070.10:FF:000015">
    <property type="entry name" value="Olfactory receptor"/>
    <property type="match status" value="1"/>
</dbReference>
<dbReference type="GO" id="GO:0004930">
    <property type="term" value="F:G protein-coupled receptor activity"/>
    <property type="evidence" value="ECO:0007669"/>
    <property type="project" value="UniProtKB-KW"/>
</dbReference>
<comment type="subcellular location">
    <subcellularLocation>
        <location evidence="1">Cell membrane</location>
        <topology evidence="1">Multi-pass membrane protein</topology>
    </subcellularLocation>
</comment>
<evidence type="ECO:0000256" key="7">
    <source>
        <dbReference type="ARBA" id="ARBA00023136"/>
    </source>
</evidence>
<keyword evidence="8 10" id="KW-0675">Receptor</keyword>
<accession>A0A8C3XVC2</accession>
<evidence type="ECO:0000256" key="2">
    <source>
        <dbReference type="ARBA" id="ARBA00022475"/>
    </source>
</evidence>
<dbReference type="AlphaFoldDB" id="A0A8C3XVC2"/>
<keyword evidence="2" id="KW-1003">Cell membrane</keyword>
<name>A0A8C3XVC2_CHESE</name>
<keyword evidence="6 10" id="KW-0297">G-protein coupled receptor</keyword>
<feature type="transmembrane region" description="Helical" evidence="11">
    <location>
        <begin position="29"/>
        <end position="51"/>
    </location>
</feature>
<dbReference type="GO" id="GO:0005886">
    <property type="term" value="C:plasma membrane"/>
    <property type="evidence" value="ECO:0007669"/>
    <property type="project" value="UniProtKB-SubCell"/>
</dbReference>
<dbReference type="InterPro" id="IPR017452">
    <property type="entry name" value="GPCR_Rhodpsn_7TM"/>
</dbReference>
<evidence type="ECO:0000256" key="11">
    <source>
        <dbReference type="SAM" id="Phobius"/>
    </source>
</evidence>
<proteinExistence type="inferred from homology"/>
<dbReference type="PRINTS" id="PR00245">
    <property type="entry name" value="OLFACTORYR"/>
</dbReference>
<evidence type="ECO:0000256" key="6">
    <source>
        <dbReference type="ARBA" id="ARBA00023040"/>
    </source>
</evidence>
<feature type="domain" description="G-protein coupled receptors family 1 profile" evidence="12">
    <location>
        <begin position="45"/>
        <end position="294"/>
    </location>
</feature>
<dbReference type="PANTHER" id="PTHR26452">
    <property type="entry name" value="OLFACTORY RECEPTOR"/>
    <property type="match status" value="1"/>
</dbReference>
<dbReference type="SUPFAM" id="SSF81321">
    <property type="entry name" value="Family A G protein-coupled receptor-like"/>
    <property type="match status" value="2"/>
</dbReference>
<keyword evidence="5 11" id="KW-1133">Transmembrane helix</keyword>
<comment type="similarity">
    <text evidence="10">Belongs to the G-protein coupled receptor 1 family.</text>
</comment>
<keyword evidence="9 10" id="KW-0807">Transducer</keyword>
<dbReference type="Pfam" id="PF13853">
    <property type="entry name" value="7tm_4"/>
    <property type="match status" value="2"/>
</dbReference>
<feature type="transmembrane region" description="Helical" evidence="11">
    <location>
        <begin position="95"/>
        <end position="124"/>
    </location>
</feature>
<dbReference type="PRINTS" id="PR00237">
    <property type="entry name" value="GPCRRHODOPSN"/>
</dbReference>